<evidence type="ECO:0000313" key="3">
    <source>
        <dbReference type="Proteomes" id="UP000441399"/>
    </source>
</evidence>
<dbReference type="EMBL" id="CACSIO010000045">
    <property type="protein sequence ID" value="CAA0121444.1"/>
    <property type="molecule type" value="Genomic_DNA"/>
</dbReference>
<dbReference type="Gene3D" id="2.60.120.200">
    <property type="match status" value="1"/>
</dbReference>
<evidence type="ECO:0000313" key="2">
    <source>
        <dbReference type="EMBL" id="CAA0121444.1"/>
    </source>
</evidence>
<dbReference type="SUPFAM" id="SSF49899">
    <property type="entry name" value="Concanavalin A-like lectins/glucanases"/>
    <property type="match status" value="1"/>
</dbReference>
<protein>
    <recommendedName>
        <fullName evidence="4">ATPase</fullName>
    </recommendedName>
</protein>
<accession>A0A5S9QT49</accession>
<dbReference type="InterPro" id="IPR013320">
    <property type="entry name" value="ConA-like_dom_sf"/>
</dbReference>
<sequence length="913" mass="98441">MRNALTRLLPDSASDLQTNTSQTYLRKLFVVSAATLILSACSGGSGGGGSDREPDPTDGDGDSGFVYQGPPPADANIQAFKTAFFDNLVAPERCGACHKRGGTGPIHFADNTDVNYAWQQAQQVANLLDPSNSAVVSRAAGGHNCWLGAAQAATCATTITGYIEQWAQGLNEGSTSDVKLTPRSPYEPAASLLFPATSAGFSPIHNLLVTHCADCHAPDAAFAQTPFFAAADINTAYAAAQSKINLSNPSDSRFVVRLASEFHNCWDTGGGVNCPQSAIAMESVIAAYSLTLEQPDEVDPNLVISTAQILESDGIIATAGGRFEDNIIAKWEFREGRGTTVADTSGIQPEMPLTLTGEYQWLGGWGVRFINGRAQASAANSKKLFDKIAGGGEYSIEMWVTPYNVTQENAWIAAYAGSRNSRNFMVNQHQYNYVFSNRNQQTDATGDPVSTDDDAELAQASQQHLVVTYSPVNGRRIYVNAAEATIDDETDADLLANWDASFAFMLGNTISNTRPWAGNVRMAAIHNRELSTTQISQNFSVGVGQKYFLLFSIAEILDRPGECHTTLDDAERTRINYCYIVFEASQFDSYSYLFDSPFFVNLNPDSDQVKPIDIRGMRLGINGKLVGTGQAWNNINTTVGDDNYTASGQPMSDIGSIIGMEISASQDMFFLAFDEMDGKTSVTTLPTFGNFNYNLQNVQQPALAMRTFDKINFTFSQITGIPTTQSQVADTFARVRESLPQVADFGAYFSSHQMAVTQLAIAYCDALVKDSSARTSFFTGSATPIFGNGTAVAANTITDQQWLDHIIIPLTQKTLNTELESQPSRPPSVDGLPDQSTLRNELLTLITTTEDRQPYVWDQQADSGAGAYVSDGDGNPDGLARCNGNCPTNPNRTEEVVKAVCAAVLGSGALMIQ</sequence>
<name>A0A5S9QT49_9GAMM</name>
<evidence type="ECO:0000256" key="1">
    <source>
        <dbReference type="SAM" id="MobiDB-lite"/>
    </source>
</evidence>
<dbReference type="Proteomes" id="UP000441399">
    <property type="component" value="Unassembled WGS sequence"/>
</dbReference>
<feature type="region of interest" description="Disordered" evidence="1">
    <location>
        <begin position="43"/>
        <end position="65"/>
    </location>
</feature>
<dbReference type="Pfam" id="PF13385">
    <property type="entry name" value="Laminin_G_3"/>
    <property type="match status" value="1"/>
</dbReference>
<evidence type="ECO:0008006" key="4">
    <source>
        <dbReference type="Google" id="ProtNLM"/>
    </source>
</evidence>
<keyword evidence="3" id="KW-1185">Reference proteome</keyword>
<reference evidence="2 3" key="1">
    <citation type="submission" date="2019-11" db="EMBL/GenBank/DDBJ databases">
        <authorList>
            <person name="Holert J."/>
        </authorList>
    </citation>
    <scope>NUCLEOTIDE SEQUENCE [LARGE SCALE GENOMIC DNA]</scope>
    <source>
        <strain evidence="2">SB11_3</strain>
    </source>
</reference>
<dbReference type="AlphaFoldDB" id="A0A5S9QT49"/>
<gene>
    <name evidence="2" type="ORF">OPDIPICF_02443</name>
</gene>
<dbReference type="OrthoDB" id="5748965at2"/>
<proteinExistence type="predicted"/>
<organism evidence="2 3">
    <name type="scientific">BD1-7 clade bacterium</name>
    <dbReference type="NCBI Taxonomy" id="2029982"/>
    <lineage>
        <taxon>Bacteria</taxon>
        <taxon>Pseudomonadati</taxon>
        <taxon>Pseudomonadota</taxon>
        <taxon>Gammaproteobacteria</taxon>
        <taxon>Cellvibrionales</taxon>
        <taxon>Spongiibacteraceae</taxon>
        <taxon>BD1-7 clade</taxon>
    </lineage>
</organism>